<feature type="transmembrane region" description="Helical" evidence="1">
    <location>
        <begin position="6"/>
        <end position="28"/>
    </location>
</feature>
<reference evidence="2" key="1">
    <citation type="submission" date="2021-03" db="EMBL/GenBank/DDBJ databases">
        <title>Draft genome sequence of rust myrtle Austropuccinia psidii MF-1, a brazilian biotype.</title>
        <authorList>
            <person name="Quecine M.C."/>
            <person name="Pachon D.M.R."/>
            <person name="Bonatelli M.L."/>
            <person name="Correr F.H."/>
            <person name="Franceschini L.M."/>
            <person name="Leite T.F."/>
            <person name="Margarido G.R.A."/>
            <person name="Almeida C.A."/>
            <person name="Ferrarezi J.A."/>
            <person name="Labate C.A."/>
        </authorList>
    </citation>
    <scope>NUCLEOTIDE SEQUENCE</scope>
    <source>
        <strain evidence="2">MF-1</strain>
    </source>
</reference>
<evidence type="ECO:0000256" key="1">
    <source>
        <dbReference type="SAM" id="Phobius"/>
    </source>
</evidence>
<sequence length="76" mass="8473">MPLYEATLIISSLAYPTINHALPLYLLLIKRLKDSTKKCDVGQIKSASKVMVAKISKYLKFPILKVPEICATILDP</sequence>
<evidence type="ECO:0000313" key="2">
    <source>
        <dbReference type="EMBL" id="MBW0550130.1"/>
    </source>
</evidence>
<name>A0A9Q3P6G4_9BASI</name>
<dbReference type="OrthoDB" id="2505635at2759"/>
<organism evidence="2 3">
    <name type="scientific">Austropuccinia psidii MF-1</name>
    <dbReference type="NCBI Taxonomy" id="1389203"/>
    <lineage>
        <taxon>Eukaryota</taxon>
        <taxon>Fungi</taxon>
        <taxon>Dikarya</taxon>
        <taxon>Basidiomycota</taxon>
        <taxon>Pucciniomycotina</taxon>
        <taxon>Pucciniomycetes</taxon>
        <taxon>Pucciniales</taxon>
        <taxon>Sphaerophragmiaceae</taxon>
        <taxon>Austropuccinia</taxon>
    </lineage>
</organism>
<keyword evidence="3" id="KW-1185">Reference proteome</keyword>
<keyword evidence="1" id="KW-1133">Transmembrane helix</keyword>
<dbReference type="EMBL" id="AVOT02055614">
    <property type="protein sequence ID" value="MBW0550130.1"/>
    <property type="molecule type" value="Genomic_DNA"/>
</dbReference>
<comment type="caution">
    <text evidence="2">The sequence shown here is derived from an EMBL/GenBank/DDBJ whole genome shotgun (WGS) entry which is preliminary data.</text>
</comment>
<accession>A0A9Q3P6G4</accession>
<protein>
    <submittedName>
        <fullName evidence="2">Uncharacterized protein</fullName>
    </submittedName>
</protein>
<evidence type="ECO:0000313" key="3">
    <source>
        <dbReference type="Proteomes" id="UP000765509"/>
    </source>
</evidence>
<proteinExistence type="predicted"/>
<keyword evidence="1" id="KW-0812">Transmembrane</keyword>
<dbReference type="AlphaFoldDB" id="A0A9Q3P6G4"/>
<dbReference type="Proteomes" id="UP000765509">
    <property type="component" value="Unassembled WGS sequence"/>
</dbReference>
<gene>
    <name evidence="2" type="ORF">O181_089845</name>
</gene>
<keyword evidence="1" id="KW-0472">Membrane</keyword>